<proteinExistence type="predicted"/>
<dbReference type="RefSeq" id="WP_265382562.1">
    <property type="nucleotide sequence ID" value="NZ_CP110615.1"/>
</dbReference>
<dbReference type="EMBL" id="CP110615">
    <property type="protein sequence ID" value="UZJ24455.1"/>
    <property type="molecule type" value="Genomic_DNA"/>
</dbReference>
<gene>
    <name evidence="2" type="ORF">RHODO2019_15125</name>
</gene>
<organism evidence="2 3">
    <name type="scientific">Rhodococcus antarcticus</name>
    <dbReference type="NCBI Taxonomy" id="2987751"/>
    <lineage>
        <taxon>Bacteria</taxon>
        <taxon>Bacillati</taxon>
        <taxon>Actinomycetota</taxon>
        <taxon>Actinomycetes</taxon>
        <taxon>Mycobacteriales</taxon>
        <taxon>Nocardiaceae</taxon>
        <taxon>Rhodococcus</taxon>
    </lineage>
</organism>
<reference evidence="2" key="1">
    <citation type="submission" date="2022-10" db="EMBL/GenBank/DDBJ databases">
        <title>Rhodococcus sp.75.</title>
        <authorList>
            <person name="Sun M."/>
        </authorList>
    </citation>
    <scope>NUCLEOTIDE SEQUENCE</scope>
    <source>
        <strain evidence="2">75</strain>
    </source>
</reference>
<protein>
    <submittedName>
        <fullName evidence="2">Uncharacterized protein</fullName>
    </submittedName>
</protein>
<name>A0ABY6NYL0_9NOCA</name>
<accession>A0ABY6NYL0</accession>
<evidence type="ECO:0000313" key="2">
    <source>
        <dbReference type="EMBL" id="UZJ24455.1"/>
    </source>
</evidence>
<sequence>MAQLSFFSADLVDPAVEDLAGILAAHGQLVTTAGATRVSVVVEDRWRAAELAELVRACGIEAETGESEEGRPLVRSAASAALGPLRASWTKGAVKTVPPGWVPGGRALRAWTLAAGRTDDAGFVLGLDPHAVDTHLPLAAALSRAGLAATLLSARGGGPGLRVSGRRRLLRLAETVGGAPEGAAGAGGWPDPDEVRRR</sequence>
<evidence type="ECO:0000256" key="1">
    <source>
        <dbReference type="SAM" id="MobiDB-lite"/>
    </source>
</evidence>
<feature type="region of interest" description="Disordered" evidence="1">
    <location>
        <begin position="176"/>
        <end position="198"/>
    </location>
</feature>
<dbReference type="Proteomes" id="UP001164965">
    <property type="component" value="Chromosome"/>
</dbReference>
<keyword evidence="3" id="KW-1185">Reference proteome</keyword>
<evidence type="ECO:0000313" key="3">
    <source>
        <dbReference type="Proteomes" id="UP001164965"/>
    </source>
</evidence>